<dbReference type="InterPro" id="IPR000717">
    <property type="entry name" value="PCI_dom"/>
</dbReference>
<evidence type="ECO:0000313" key="2">
    <source>
        <dbReference type="EMBL" id="CCO16097.1"/>
    </source>
</evidence>
<dbReference type="GO" id="GO:0016973">
    <property type="term" value="P:poly(A)+ mRNA export from nucleus"/>
    <property type="evidence" value="ECO:0007669"/>
    <property type="project" value="TreeGrafter"/>
</dbReference>
<dbReference type="KEGG" id="bpg:Bathy04g00920"/>
<dbReference type="PROSITE" id="PS50250">
    <property type="entry name" value="PCI"/>
    <property type="match status" value="1"/>
</dbReference>
<dbReference type="InterPro" id="IPR057985">
    <property type="entry name" value="TPR_PSMD3_N"/>
</dbReference>
<keyword evidence="3" id="KW-1185">Reference proteome</keyword>
<dbReference type="InterPro" id="IPR036388">
    <property type="entry name" value="WH-like_DNA-bd_sf"/>
</dbReference>
<gene>
    <name evidence="2" type="ORF">Bathy04g00920</name>
</gene>
<dbReference type="InterPro" id="IPR045114">
    <property type="entry name" value="Csn12-like"/>
</dbReference>
<dbReference type="EMBL" id="FO082275">
    <property type="protein sequence ID" value="CCO16097.1"/>
    <property type="molecule type" value="Genomic_DNA"/>
</dbReference>
<accession>K8EDD7</accession>
<dbReference type="AlphaFoldDB" id="K8EDD7"/>
<dbReference type="STRING" id="41875.K8EDD7"/>
<dbReference type="OrthoDB" id="10252687at2759"/>
<dbReference type="Proteomes" id="UP000198341">
    <property type="component" value="Chromosome 4"/>
</dbReference>
<dbReference type="GO" id="GO:0003723">
    <property type="term" value="F:RNA binding"/>
    <property type="evidence" value="ECO:0007669"/>
    <property type="project" value="InterPro"/>
</dbReference>
<dbReference type="GO" id="GO:0006368">
    <property type="term" value="P:transcription elongation by RNA polymerase II"/>
    <property type="evidence" value="ECO:0007669"/>
    <property type="project" value="TreeGrafter"/>
</dbReference>
<evidence type="ECO:0000313" key="3">
    <source>
        <dbReference type="Proteomes" id="UP000198341"/>
    </source>
</evidence>
<dbReference type="eggNOG" id="KOG2688">
    <property type="taxonomic scope" value="Eukaryota"/>
</dbReference>
<evidence type="ECO:0000259" key="1">
    <source>
        <dbReference type="PROSITE" id="PS50250"/>
    </source>
</evidence>
<organism evidence="2 3">
    <name type="scientific">Bathycoccus prasinos</name>
    <dbReference type="NCBI Taxonomy" id="41875"/>
    <lineage>
        <taxon>Eukaryota</taxon>
        <taxon>Viridiplantae</taxon>
        <taxon>Chlorophyta</taxon>
        <taxon>Mamiellophyceae</taxon>
        <taxon>Mamiellales</taxon>
        <taxon>Bathycoccaceae</taxon>
        <taxon>Bathycoccus</taxon>
    </lineage>
</organism>
<dbReference type="Gene3D" id="1.10.10.10">
    <property type="entry name" value="Winged helix-like DNA-binding domain superfamily/Winged helix DNA-binding domain"/>
    <property type="match status" value="1"/>
</dbReference>
<protein>
    <submittedName>
        <fullName evidence="2">PCI domain-containing protein 2</fullName>
    </submittedName>
</protein>
<dbReference type="RefSeq" id="XP_007513572.1">
    <property type="nucleotide sequence ID" value="XM_007513510.1"/>
</dbReference>
<sequence length="440" mass="50844">MKNTHNVLDAHVEKFIAAIHTRDGEELARLASVDCILKDCFNGKPTTTSLSLNENEVKQCTRRYQNQLPKPFDDMWEKLVLSSLELKQSSFEKCYDYHNEAMAVFIKDFKAREEPEDVIWTIKAMKRMTRDSRLCAEKADNHSRKVGKKATRLETCGAQLMQAYRCSSQTSTREKKLAQLKIVNELFKIYFELNALHLCKNLINAVNLPTFLPFEESFPSSEKVTYHFYVGRLAVFDDDYEGASEHLKYAFERCPRGSSKNKTACLKYLVPVMLSLGFVPSKKLFVKYKDALKPYEEVCEAVKMGKLGVLEQALERRKARFVREGTYLMFEKLRLYCLRTLFKKTSEIQKEFEPEKANQVKLEMLSRACKIAAAMKNQHGHNNNNNNNNNNNTEYDLDEIECGVSELIHRKFVKGYVSHKNRVVVLSKTDAFPKISDVVK</sequence>
<dbReference type="GO" id="GO:0003690">
    <property type="term" value="F:double-stranded DNA binding"/>
    <property type="evidence" value="ECO:0007669"/>
    <property type="project" value="InterPro"/>
</dbReference>
<feature type="domain" description="PCI" evidence="1">
    <location>
        <begin position="224"/>
        <end position="431"/>
    </location>
</feature>
<dbReference type="GeneID" id="19016117"/>
<dbReference type="Pfam" id="PF25573">
    <property type="entry name" value="TPR_PSMD3_N"/>
    <property type="match status" value="1"/>
</dbReference>
<dbReference type="GO" id="GO:0000973">
    <property type="term" value="P:post-transcriptional tethering of RNA polymerase II gene DNA at nuclear periphery"/>
    <property type="evidence" value="ECO:0007669"/>
    <property type="project" value="TreeGrafter"/>
</dbReference>
<proteinExistence type="predicted"/>
<reference evidence="2 3" key="1">
    <citation type="submission" date="2011-10" db="EMBL/GenBank/DDBJ databases">
        <authorList>
            <person name="Genoscope - CEA"/>
        </authorList>
    </citation>
    <scope>NUCLEOTIDE SEQUENCE [LARGE SCALE GENOMIC DNA]</scope>
    <source>
        <strain evidence="2 3">RCC 1105</strain>
    </source>
</reference>
<dbReference type="PANTHER" id="PTHR12732:SF0">
    <property type="entry name" value="PCI DOMAIN-CONTAINING PROTEIN 2"/>
    <property type="match status" value="1"/>
</dbReference>
<dbReference type="GO" id="GO:0070390">
    <property type="term" value="C:transcription export complex 2"/>
    <property type="evidence" value="ECO:0007669"/>
    <property type="project" value="TreeGrafter"/>
</dbReference>
<name>K8EDD7_9CHLO</name>
<dbReference type="Pfam" id="PF01399">
    <property type="entry name" value="PCI"/>
    <property type="match status" value="1"/>
</dbReference>
<dbReference type="SMART" id="SM00753">
    <property type="entry name" value="PAM"/>
    <property type="match status" value="1"/>
</dbReference>
<dbReference type="PANTHER" id="PTHR12732">
    <property type="entry name" value="UNCHARACTERIZED PROTEASOME COMPONENT REGION PCI-CONTAINING"/>
    <property type="match status" value="1"/>
</dbReference>